<evidence type="ECO:0000256" key="2">
    <source>
        <dbReference type="ARBA" id="ARBA00022723"/>
    </source>
</evidence>
<dbReference type="EMBL" id="CP029462">
    <property type="protein sequence ID" value="AXL22417.1"/>
    <property type="molecule type" value="Genomic_DNA"/>
</dbReference>
<dbReference type="Pfam" id="PF04055">
    <property type="entry name" value="Radical_SAM"/>
    <property type="match status" value="1"/>
</dbReference>
<evidence type="ECO:0000256" key="1">
    <source>
        <dbReference type="ARBA" id="ARBA00022691"/>
    </source>
</evidence>
<feature type="domain" description="Radical SAM core" evidence="5">
    <location>
        <begin position="57"/>
        <end position="185"/>
    </location>
</feature>
<keyword evidence="3" id="KW-0408">Iron</keyword>
<organism evidence="6 7">
    <name type="scientific">Megasphaera stantonii</name>
    <dbReference type="NCBI Taxonomy" id="2144175"/>
    <lineage>
        <taxon>Bacteria</taxon>
        <taxon>Bacillati</taxon>
        <taxon>Bacillota</taxon>
        <taxon>Negativicutes</taxon>
        <taxon>Veillonellales</taxon>
        <taxon>Veillonellaceae</taxon>
        <taxon>Megasphaera</taxon>
    </lineage>
</organism>
<dbReference type="InterPro" id="IPR010994">
    <property type="entry name" value="RuvA_2-like"/>
</dbReference>
<evidence type="ECO:0000256" key="3">
    <source>
        <dbReference type="ARBA" id="ARBA00023004"/>
    </source>
</evidence>
<dbReference type="AlphaFoldDB" id="A0A346B2S4"/>
<dbReference type="CDD" id="cd01335">
    <property type="entry name" value="Radical_SAM"/>
    <property type="match status" value="1"/>
</dbReference>
<dbReference type="SUPFAM" id="SSF47781">
    <property type="entry name" value="RuvA domain 2-like"/>
    <property type="match status" value="1"/>
</dbReference>
<evidence type="ECO:0000313" key="7">
    <source>
        <dbReference type="Proteomes" id="UP000254337"/>
    </source>
</evidence>
<dbReference type="NCBIfam" id="TIGR03916">
    <property type="entry name" value="rSAM_link_UDG"/>
    <property type="match status" value="1"/>
</dbReference>
<keyword evidence="1" id="KW-0949">S-adenosyl-L-methionine</keyword>
<keyword evidence="4" id="KW-0411">Iron-sulfur</keyword>
<dbReference type="Proteomes" id="UP000254337">
    <property type="component" value="Chromosome"/>
</dbReference>
<dbReference type="PANTHER" id="PTHR21180">
    <property type="entry name" value="ENDONUCLEASE/EXONUCLEASE/PHOSPHATASE FAMILY DOMAIN-CONTAINING PROTEIN 1"/>
    <property type="match status" value="1"/>
</dbReference>
<name>A0A346B2S4_9FIRM</name>
<dbReference type="InterPro" id="IPR058240">
    <property type="entry name" value="rSAM_sf"/>
</dbReference>
<dbReference type="Gene3D" id="3.20.20.70">
    <property type="entry name" value="Aldolase class I"/>
    <property type="match status" value="1"/>
</dbReference>
<dbReference type="GO" id="GO:0003824">
    <property type="term" value="F:catalytic activity"/>
    <property type="evidence" value="ECO:0007669"/>
    <property type="project" value="InterPro"/>
</dbReference>
<dbReference type="SFLD" id="SFLDG01102">
    <property type="entry name" value="Uncharacterised_Radical_SAM_Su"/>
    <property type="match status" value="1"/>
</dbReference>
<dbReference type="Gene3D" id="1.10.150.320">
    <property type="entry name" value="Photosystem II 12 kDa extrinsic protein"/>
    <property type="match status" value="1"/>
</dbReference>
<protein>
    <submittedName>
        <fullName evidence="6">Putative DNA modification/repair radical SAM protein</fullName>
    </submittedName>
</protein>
<gene>
    <name evidence="6" type="ORF">DKB62_09355</name>
</gene>
<dbReference type="KEGG" id="meg:DKB62_09355"/>
<dbReference type="GO" id="GO:0051536">
    <property type="term" value="F:iron-sulfur cluster binding"/>
    <property type="evidence" value="ECO:0007669"/>
    <property type="project" value="UniProtKB-KW"/>
</dbReference>
<dbReference type="InterPro" id="IPR051675">
    <property type="entry name" value="Endo/Exo/Phosphatase_dom_1"/>
</dbReference>
<dbReference type="InterPro" id="IPR023874">
    <property type="entry name" value="DNA_rSAM_put"/>
</dbReference>
<accession>A0A346B2S4</accession>
<proteinExistence type="predicted"/>
<dbReference type="GO" id="GO:0046872">
    <property type="term" value="F:metal ion binding"/>
    <property type="evidence" value="ECO:0007669"/>
    <property type="project" value="UniProtKB-KW"/>
</dbReference>
<dbReference type="SUPFAM" id="SSF102114">
    <property type="entry name" value="Radical SAM enzymes"/>
    <property type="match status" value="1"/>
</dbReference>
<reference evidence="6 7" key="1">
    <citation type="submission" date="2018-05" db="EMBL/GenBank/DDBJ databases">
        <title>Complete genome sequence of Megasphaera sp. AJH120T, isolated from the ceca of a chicken.</title>
        <authorList>
            <person name="Maki J."/>
            <person name="Looft T."/>
        </authorList>
    </citation>
    <scope>NUCLEOTIDE SEQUENCE [LARGE SCALE GENOMIC DNA]</scope>
    <source>
        <strain evidence="6 7">AJH120</strain>
    </source>
</reference>
<keyword evidence="7" id="KW-1185">Reference proteome</keyword>
<sequence>MQKKLTILSDAAKYDVSCSSSGSRRENKAGGIGNGAYGGICHTWSADGRCVSLLKILMTNYCIYDCAYCVNRRSHETERAMLSPEEIAELTVEFYRRNYIEGLFLSSGVYRSPDETTELLIRTAKTLREEKNFNGYIHMKGIPGTDPRLIRELGKYVDRMSVNIELPSSAGLKLLAPQKTKENILLPMREIRSGIAERKENRKASRKAPAFVPAGQTTQLIIGATPDSDRTILRLSEALYKQVELKRVYYSAYVPAMTGPNLPALTQPPLLREHRLYQADWLLRYYQFSADEILTDAEPDFDLHLDPKACWALRHPEIFPVEINKASYHMLLRVPGIGVTSARRICAARRSAWLSYDTLRRLGIVLKRAKYFITCRGRFYGESDRPDYIRSRLLDAEQAGRYEPMDLFAGVNS</sequence>
<evidence type="ECO:0000256" key="4">
    <source>
        <dbReference type="ARBA" id="ARBA00023014"/>
    </source>
</evidence>
<dbReference type="InterPro" id="IPR007197">
    <property type="entry name" value="rSAM"/>
</dbReference>
<evidence type="ECO:0000313" key="6">
    <source>
        <dbReference type="EMBL" id="AXL22417.1"/>
    </source>
</evidence>
<evidence type="ECO:0000259" key="5">
    <source>
        <dbReference type="Pfam" id="PF04055"/>
    </source>
</evidence>
<dbReference type="PANTHER" id="PTHR21180:SF9">
    <property type="entry name" value="TYPE II SECRETION SYSTEM PROTEIN K"/>
    <property type="match status" value="1"/>
</dbReference>
<dbReference type="SFLD" id="SFLDS00029">
    <property type="entry name" value="Radical_SAM"/>
    <property type="match status" value="1"/>
</dbReference>
<keyword evidence="2" id="KW-0479">Metal-binding</keyword>
<dbReference type="OrthoDB" id="9801154at2"/>
<dbReference type="InterPro" id="IPR013785">
    <property type="entry name" value="Aldolase_TIM"/>
</dbReference>